<comment type="similarity">
    <text evidence="1 5">Belongs to the class-II fumarase/aspartase family. Fumarase subfamily.</text>
</comment>
<feature type="active site" description="Proton donor/acceptor" evidence="5">
    <location>
        <position position="218"/>
    </location>
</feature>
<dbReference type="PROSITE" id="PS00163">
    <property type="entry name" value="FUMARATE_LYASES"/>
    <property type="match status" value="1"/>
</dbReference>
<evidence type="ECO:0000256" key="5">
    <source>
        <dbReference type="HAMAP-Rule" id="MF_00743"/>
    </source>
</evidence>
<dbReference type="InterPro" id="IPR005677">
    <property type="entry name" value="Fum_hydII"/>
</dbReference>
<dbReference type="GO" id="GO:0004333">
    <property type="term" value="F:fumarate hydratase activity"/>
    <property type="evidence" value="ECO:0007669"/>
    <property type="project" value="UniProtKB-EC"/>
</dbReference>
<dbReference type="PANTHER" id="PTHR11444:SF22">
    <property type="entry name" value="FUMARATE HYDRATASE CLASS II"/>
    <property type="match status" value="1"/>
</dbReference>
<dbReference type="InterPro" id="IPR000362">
    <property type="entry name" value="Fumarate_lyase_fam"/>
</dbReference>
<dbReference type="Gene3D" id="1.20.200.10">
    <property type="entry name" value="Fumarase/aspartase (Central domain)"/>
    <property type="match status" value="1"/>
</dbReference>
<feature type="binding site" evidence="5">
    <location>
        <position position="349"/>
    </location>
    <ligand>
        <name>substrate</name>
    </ligand>
</feature>
<dbReference type="Proteomes" id="UP001549366">
    <property type="component" value="Unassembled WGS sequence"/>
</dbReference>
<dbReference type="InterPro" id="IPR024083">
    <property type="entry name" value="Fumarase/histidase_N"/>
</dbReference>
<keyword evidence="4 5" id="KW-0456">Lyase</keyword>
<evidence type="ECO:0000256" key="3">
    <source>
        <dbReference type="ARBA" id="ARBA00022532"/>
    </source>
</evidence>
<dbReference type="PANTHER" id="PTHR11444">
    <property type="entry name" value="ASPARTATEAMMONIA/ARGININOSUCCINATE/ADENYLOSUCCINATE LYASE"/>
    <property type="match status" value="1"/>
</dbReference>
<evidence type="ECO:0000256" key="6">
    <source>
        <dbReference type="SAM" id="SignalP"/>
    </source>
</evidence>
<comment type="caution">
    <text evidence="5">Lacks conserved residue(s) required for the propagation of feature annotation.</text>
</comment>
<dbReference type="EC" id="4.2.1.2" evidence="5"/>
<evidence type="ECO:0000259" key="7">
    <source>
        <dbReference type="Pfam" id="PF00206"/>
    </source>
</evidence>
<feature type="chain" id="PRO_5046278183" description="Fumarate hydratase class II" evidence="6">
    <location>
        <begin position="32"/>
        <end position="497"/>
    </location>
</feature>
<comment type="miscellaneous">
    <text evidence="5">There are 2 substrate-binding sites: the catalytic A site, and the non-catalytic B site that may play a role in the transfer of substrate or product between the active site and the solvent. Alternatively, the B site may bind allosteric effectors.</text>
</comment>
<name>A0ABV2SFX6_9GAMM</name>
<accession>A0ABV2SFX6</accession>
<keyword evidence="6" id="KW-0732">Signal</keyword>
<comment type="function">
    <text evidence="5">Involved in the TCA cycle. Catalyzes the stereospecific interconversion of fumarate to L-malate.</text>
</comment>
<keyword evidence="3 5" id="KW-0816">Tricarboxylic acid cycle</keyword>
<feature type="binding site" evidence="5">
    <location>
        <begin position="134"/>
        <end position="136"/>
    </location>
    <ligand>
        <name>substrate</name>
    </ligand>
</feature>
<dbReference type="Gene3D" id="1.10.40.30">
    <property type="entry name" value="Fumarase/aspartase (C-terminal domain)"/>
    <property type="match status" value="1"/>
</dbReference>
<feature type="domain" description="Fumarate lyase N-terminal" evidence="7">
    <location>
        <begin position="44"/>
        <end position="372"/>
    </location>
</feature>
<evidence type="ECO:0000313" key="10">
    <source>
        <dbReference type="Proteomes" id="UP001549366"/>
    </source>
</evidence>
<comment type="pathway">
    <text evidence="5">Carbohydrate metabolism; tricarboxylic acid cycle; (S)-malate from fumarate: step 1/1.</text>
</comment>
<dbReference type="Pfam" id="PF10415">
    <property type="entry name" value="FumaraseC_C"/>
    <property type="match status" value="1"/>
</dbReference>
<dbReference type="PRINTS" id="PR00149">
    <property type="entry name" value="FUMRATELYASE"/>
</dbReference>
<evidence type="ECO:0000256" key="4">
    <source>
        <dbReference type="ARBA" id="ARBA00023239"/>
    </source>
</evidence>
<proteinExistence type="inferred from homology"/>
<feature type="binding site" evidence="5">
    <location>
        <position position="217"/>
    </location>
    <ligand>
        <name>substrate</name>
    </ligand>
</feature>
<reference evidence="9 10" key="1">
    <citation type="submission" date="2024-06" db="EMBL/GenBank/DDBJ databases">
        <title>Genomic Encyclopedia of Type Strains, Phase V (KMG-V): Genome sequencing to study the core and pangenomes of soil and plant-associated prokaryotes.</title>
        <authorList>
            <person name="Whitman W."/>
        </authorList>
    </citation>
    <scope>NUCLEOTIDE SEQUENCE [LARGE SCALE GENOMIC DNA]</scope>
    <source>
        <strain evidence="9 10">NE40</strain>
    </source>
</reference>
<keyword evidence="2 5" id="KW-0963">Cytoplasm</keyword>
<evidence type="ECO:0000259" key="8">
    <source>
        <dbReference type="Pfam" id="PF10415"/>
    </source>
</evidence>
<dbReference type="SUPFAM" id="SSF48557">
    <property type="entry name" value="L-aspartase-like"/>
    <property type="match status" value="1"/>
</dbReference>
<sequence>MRIPTHPIARICRYCALVTITGLCTIMSTSANSTDVRIETDSLGEVAVPVDALYGAQTQRAVDNFPVSGQSLPEAFITAIARIKKAAASANLSLGLLSNDKAESITQAANQIITAEYPGSFHSQFPIDVYQTGSGTSTNMNVNEVISHLARHNGTTPVSPNDDVNLGQSSNDVIPSAIHVASALLVEHQLLPAVSHLIRTLEGRIKDIGSIVKTGRTHTMDAMPVTFAQEMGGWQALLQQDQERLKATQKRLLQLTLGGTAVGSGTNTHPLYSQAVCDALGQDTGLRFTPAPNFFAAQSVPATALELSAGLRGLAVSLMKIANDLRWMNSGPLAGIGEIELPALQPGSSIMPGKINPVISESVTMVAAQIIGLDTAVAIAAQSGNFELNVMLPLVANNLVQSITLASHVSSILADKAIKGFRVREANINASLDRNPVLVTALNPIIGYMKAAEIAKQAYREQRSILDVAKEKTDLSEQELRKILDPAQLTKGGINKK</sequence>
<evidence type="ECO:0000313" key="9">
    <source>
        <dbReference type="EMBL" id="MET4756650.1"/>
    </source>
</evidence>
<dbReference type="EMBL" id="JBEWTB010000002">
    <property type="protein sequence ID" value="MET4756650.1"/>
    <property type="molecule type" value="Genomic_DNA"/>
</dbReference>
<dbReference type="Gene3D" id="1.10.275.10">
    <property type="entry name" value="Fumarase/aspartase (N-terminal domain)"/>
    <property type="match status" value="1"/>
</dbReference>
<feature type="active site" evidence="5">
    <location>
        <position position="348"/>
    </location>
</feature>
<dbReference type="InterPro" id="IPR020557">
    <property type="entry name" value="Fumarate_lyase_CS"/>
</dbReference>
<feature type="signal peptide" evidence="6">
    <location>
        <begin position="1"/>
        <end position="31"/>
    </location>
</feature>
<feature type="binding site" evidence="5">
    <location>
        <begin position="169"/>
        <end position="171"/>
    </location>
    <ligand>
        <name>substrate</name>
    </ligand>
</feature>
<evidence type="ECO:0000256" key="2">
    <source>
        <dbReference type="ARBA" id="ARBA00022490"/>
    </source>
</evidence>
<dbReference type="InterPro" id="IPR022761">
    <property type="entry name" value="Fumarate_lyase_N"/>
</dbReference>
<feature type="domain" description="Fumarase C C-terminal" evidence="8">
    <location>
        <begin position="438"/>
        <end position="491"/>
    </location>
</feature>
<gene>
    <name evidence="5" type="primary">fumC</name>
    <name evidence="9" type="ORF">V5J35_001842</name>
</gene>
<evidence type="ECO:0000256" key="1">
    <source>
        <dbReference type="ARBA" id="ARBA00009084"/>
    </source>
</evidence>
<dbReference type="Pfam" id="PF00206">
    <property type="entry name" value="Lyase_1"/>
    <property type="match status" value="1"/>
</dbReference>
<comment type="subunit">
    <text evidence="5">Homotetramer.</text>
</comment>
<dbReference type="RefSeq" id="WP_354010975.1">
    <property type="nucleotide sequence ID" value="NZ_JBEWTA010000001.1"/>
</dbReference>
<protein>
    <recommendedName>
        <fullName evidence="5">Fumarate hydratase class II</fullName>
        <shortName evidence="5">Fumarase C</shortName>
        <ecNumber evidence="5">4.2.1.2</ecNumber>
    </recommendedName>
    <alternativeName>
        <fullName evidence="5">Aerobic fumarase</fullName>
    </alternativeName>
    <alternativeName>
        <fullName evidence="5">Iron-independent fumarase</fullName>
    </alternativeName>
</protein>
<dbReference type="InterPro" id="IPR008948">
    <property type="entry name" value="L-Aspartase-like"/>
</dbReference>
<dbReference type="InterPro" id="IPR018951">
    <property type="entry name" value="Fumarase_C_C"/>
</dbReference>
<feature type="site" description="Important for catalytic activity" evidence="5">
    <location>
        <position position="361"/>
    </location>
</feature>
<dbReference type="HAMAP" id="MF_00743">
    <property type="entry name" value="FumaraseC"/>
    <property type="match status" value="1"/>
</dbReference>
<organism evidence="9 10">
    <name type="scientific">Endozoicomonas lisbonensis</name>
    <dbReference type="NCBI Taxonomy" id="3120522"/>
    <lineage>
        <taxon>Bacteria</taxon>
        <taxon>Pseudomonadati</taxon>
        <taxon>Pseudomonadota</taxon>
        <taxon>Gammaproteobacteria</taxon>
        <taxon>Oceanospirillales</taxon>
        <taxon>Endozoicomonadaceae</taxon>
        <taxon>Endozoicomonas</taxon>
    </lineage>
</organism>
<keyword evidence="10" id="KW-1185">Reference proteome</keyword>
<feature type="binding site" evidence="5">
    <location>
        <begin position="354"/>
        <end position="356"/>
    </location>
    <ligand>
        <name>substrate</name>
    </ligand>
</feature>
<comment type="subcellular location">
    <subcellularLocation>
        <location evidence="5">Cytoplasm</location>
    </subcellularLocation>
</comment>
<comment type="catalytic activity">
    <reaction evidence="5">
        <text>(S)-malate = fumarate + H2O</text>
        <dbReference type="Rhea" id="RHEA:12460"/>
        <dbReference type="ChEBI" id="CHEBI:15377"/>
        <dbReference type="ChEBI" id="CHEBI:15589"/>
        <dbReference type="ChEBI" id="CHEBI:29806"/>
        <dbReference type="EC" id="4.2.1.2"/>
    </reaction>
</comment>
<comment type="caution">
    <text evidence="9">The sequence shown here is derived from an EMBL/GenBank/DDBJ whole genome shotgun (WGS) entry which is preliminary data.</text>
</comment>